<dbReference type="PROSITE" id="PS00018">
    <property type="entry name" value="EF_HAND_1"/>
    <property type="match status" value="1"/>
</dbReference>
<evidence type="ECO:0000256" key="2">
    <source>
        <dbReference type="SAM" id="MobiDB-lite"/>
    </source>
</evidence>
<evidence type="ECO:0000313" key="3">
    <source>
        <dbReference type="EMBL" id="MCY6369570.1"/>
    </source>
</evidence>
<comment type="caution">
    <text evidence="3">The sequence shown here is derived from an EMBL/GenBank/DDBJ whole genome shotgun (WGS) entry which is preliminary data.</text>
</comment>
<accession>A0ABT4CKJ5</accession>
<reference evidence="3" key="1">
    <citation type="submission" date="2022-12" db="EMBL/GenBank/DDBJ databases">
        <authorList>
            <person name="Wang J."/>
        </authorList>
    </citation>
    <scope>NUCLEOTIDE SEQUENCE</scope>
    <source>
        <strain evidence="3">HY-42-06</strain>
    </source>
</reference>
<feature type="compositionally biased region" description="Polar residues" evidence="2">
    <location>
        <begin position="269"/>
        <end position="279"/>
    </location>
</feature>
<evidence type="ECO:0000313" key="4">
    <source>
        <dbReference type="Proteomes" id="UP001079657"/>
    </source>
</evidence>
<dbReference type="Proteomes" id="UP001079657">
    <property type="component" value="Unassembled WGS sequence"/>
</dbReference>
<evidence type="ECO:0000256" key="1">
    <source>
        <dbReference type="SAM" id="Coils"/>
    </source>
</evidence>
<dbReference type="RefSeq" id="WP_268047948.1">
    <property type="nucleotide sequence ID" value="NZ_JAPQES010000001.1"/>
</dbReference>
<feature type="region of interest" description="Disordered" evidence="2">
    <location>
        <begin position="260"/>
        <end position="279"/>
    </location>
</feature>
<sequence>MAGIWNINSAYNVNSKRIHKKLSFEVGEKFKARIINFNKSDSEAILKLLDGWQFSAHIKESINFTPKGLIGFEVEGYEDGKLLLKLINDENESETKNLLGDTLEKQGIKVEKEDYPLLEKMIKYKMPLTKDNISKVKTLLDFKDKILQDTSEEESFILRYVNNKGIDINSQKGQNIRNTLKGFFKEFKKLSTEELFTLIDNNIELTEDNIKSFNKIVKDSMSLYKEVTDLEKGLSNKVNRESNFKEFQEPIKEESVLNKDKNMEEAKSSEGNSIKNTEKSGVSKNNTYIQKAYDINNSKEVDGKEILKQLLGIDSSEEENTKLNTEKLNGDKLDVEKSADTNSTKEEVAIGKESNKDIDNNLQKSSNIKKEVETLKLQNEDIDTSKKVKEQISDKTNEMKNLIRQAAEENSSLKNDSFSKIVQTLQNKMNDFKVFNSISNQYYYLDVPINVSEKEYPCKLIVKDERKKGKKIDSSNVKFVASVKTINMGIVDAYIKVLNRNISIDIKCEKSWIKVLDLGKERIIKKLNDMGYMTNVDVKEKIIEANIVECREFFEDNDFTSINMKV</sequence>
<evidence type="ECO:0008006" key="5">
    <source>
        <dbReference type="Google" id="ProtNLM"/>
    </source>
</evidence>
<name>A0ABT4CKJ5_9CLOT</name>
<keyword evidence="4" id="KW-1185">Reference proteome</keyword>
<keyword evidence="1" id="KW-0175">Coiled coil</keyword>
<gene>
    <name evidence="3" type="ORF">OXH55_02770</name>
</gene>
<proteinExistence type="predicted"/>
<organism evidence="3 4">
    <name type="scientific">Clostridium ganghwense</name>
    <dbReference type="NCBI Taxonomy" id="312089"/>
    <lineage>
        <taxon>Bacteria</taxon>
        <taxon>Bacillati</taxon>
        <taxon>Bacillota</taxon>
        <taxon>Clostridia</taxon>
        <taxon>Eubacteriales</taxon>
        <taxon>Clostridiaceae</taxon>
        <taxon>Clostridium</taxon>
    </lineage>
</organism>
<feature type="coiled-coil region" evidence="1">
    <location>
        <begin position="385"/>
        <end position="416"/>
    </location>
</feature>
<dbReference type="InterPro" id="IPR018247">
    <property type="entry name" value="EF_Hand_1_Ca_BS"/>
</dbReference>
<dbReference type="EMBL" id="JAPQES010000001">
    <property type="protein sequence ID" value="MCY6369570.1"/>
    <property type="molecule type" value="Genomic_DNA"/>
</dbReference>
<protein>
    <recommendedName>
        <fullName evidence="5">Rhoptry protein</fullName>
    </recommendedName>
</protein>